<keyword evidence="5" id="KW-1185">Reference proteome</keyword>
<dbReference type="Gene3D" id="3.40.1090.10">
    <property type="entry name" value="Cytosolic phospholipase A2 catalytic domain"/>
    <property type="match status" value="1"/>
</dbReference>
<dbReference type="Pfam" id="PF01734">
    <property type="entry name" value="Patatin"/>
    <property type="match status" value="1"/>
</dbReference>
<gene>
    <name evidence="4" type="ORF">ACFORG_15325</name>
</gene>
<dbReference type="Proteomes" id="UP001595629">
    <property type="component" value="Unassembled WGS sequence"/>
</dbReference>
<evidence type="ECO:0000313" key="4">
    <source>
        <dbReference type="EMBL" id="MFC3615135.1"/>
    </source>
</evidence>
<name>A0ABV7TIL3_9RHOB</name>
<organism evidence="4 5">
    <name type="scientific">Lutimaribacter marinistellae</name>
    <dbReference type="NCBI Taxonomy" id="1820329"/>
    <lineage>
        <taxon>Bacteria</taxon>
        <taxon>Pseudomonadati</taxon>
        <taxon>Pseudomonadota</taxon>
        <taxon>Alphaproteobacteria</taxon>
        <taxon>Rhodobacterales</taxon>
        <taxon>Roseobacteraceae</taxon>
        <taxon>Lutimaribacter</taxon>
    </lineage>
</organism>
<evidence type="ECO:0000256" key="2">
    <source>
        <dbReference type="PROSITE-ProRule" id="PRU01161"/>
    </source>
</evidence>
<feature type="short sequence motif" description="GXSXG" evidence="2">
    <location>
        <begin position="107"/>
        <end position="111"/>
    </location>
</feature>
<feature type="short sequence motif" description="DGA/G" evidence="2">
    <location>
        <begin position="253"/>
        <end position="255"/>
    </location>
</feature>
<evidence type="ECO:0000313" key="5">
    <source>
        <dbReference type="Proteomes" id="UP001595629"/>
    </source>
</evidence>
<feature type="active site" description="Nucleophile" evidence="2">
    <location>
        <position position="109"/>
    </location>
</feature>
<proteinExistence type="predicted"/>
<evidence type="ECO:0000256" key="1">
    <source>
        <dbReference type="ARBA" id="ARBA00023098"/>
    </source>
</evidence>
<dbReference type="SUPFAM" id="SSF52151">
    <property type="entry name" value="FabD/lysophospholipase-like"/>
    <property type="match status" value="1"/>
</dbReference>
<feature type="active site" description="Proton acceptor" evidence="2">
    <location>
        <position position="253"/>
    </location>
</feature>
<accession>A0ABV7TIL3</accession>
<keyword evidence="1 2" id="KW-0443">Lipid metabolism</keyword>
<keyword evidence="2" id="KW-0378">Hydrolase</keyword>
<dbReference type="InterPro" id="IPR002641">
    <property type="entry name" value="PNPLA_dom"/>
</dbReference>
<protein>
    <submittedName>
        <fullName evidence="4">Patatin-like phospholipase family protein</fullName>
    </submittedName>
</protein>
<keyword evidence="2" id="KW-0442">Lipid degradation</keyword>
<evidence type="ECO:0000259" key="3">
    <source>
        <dbReference type="PROSITE" id="PS51635"/>
    </source>
</evidence>
<dbReference type="RefSeq" id="WP_386736399.1">
    <property type="nucleotide sequence ID" value="NZ_JBHRXI010000016.1"/>
</dbReference>
<sequence length="389" mass="42071">MKRFVAIFLMFGLACCGGVPRNAVDINDLQTVGIRGIEGARYWGDTAPDNYGELLAEVEEQRRASGLTGNYTTLSLSGGGEDGAFAAGILTAWSESGTRPEFLSVTGVSTGALAAPFAFLGSDYDDELRRLYGGLPPERIFEKRALTGILPNASALSSGPLERLIAEYVTPEFLAKIAAEHLRGRRLIVQSTSLDAQRPVSWDLGAIAASGAPNSVDVFRKALLASASIPVVFPPVLIEVETPLGQRDELHVDGGVVSQAFFFLGWREGAGLTGRPTVYFIRNGSGSPEPKVTNASIPGIAARSISTLTKAQGTNDLLVGYKLTSAAGGTYRATWIGDDFTTERPEQRFDPEYMQALFEYGYLRFKLGNLWHRRPPLIDNIENVEIARY</sequence>
<feature type="domain" description="PNPLA" evidence="3">
    <location>
        <begin position="74"/>
        <end position="267"/>
    </location>
</feature>
<comment type="caution">
    <text evidence="4">The sequence shown here is derived from an EMBL/GenBank/DDBJ whole genome shotgun (WGS) entry which is preliminary data.</text>
</comment>
<dbReference type="PROSITE" id="PS51635">
    <property type="entry name" value="PNPLA"/>
    <property type="match status" value="1"/>
</dbReference>
<dbReference type="EMBL" id="JBHRXI010000016">
    <property type="protein sequence ID" value="MFC3615135.1"/>
    <property type="molecule type" value="Genomic_DNA"/>
</dbReference>
<feature type="short sequence motif" description="GXGXXG" evidence="2">
    <location>
        <begin position="78"/>
        <end position="83"/>
    </location>
</feature>
<reference evidence="5" key="1">
    <citation type="journal article" date="2019" name="Int. J. Syst. Evol. Microbiol.">
        <title>The Global Catalogue of Microorganisms (GCM) 10K type strain sequencing project: providing services to taxonomists for standard genome sequencing and annotation.</title>
        <authorList>
            <consortium name="The Broad Institute Genomics Platform"/>
            <consortium name="The Broad Institute Genome Sequencing Center for Infectious Disease"/>
            <person name="Wu L."/>
            <person name="Ma J."/>
        </authorList>
    </citation>
    <scope>NUCLEOTIDE SEQUENCE [LARGE SCALE GENOMIC DNA]</scope>
    <source>
        <strain evidence="5">KCTC 42911</strain>
    </source>
</reference>
<dbReference type="PROSITE" id="PS51257">
    <property type="entry name" value="PROKAR_LIPOPROTEIN"/>
    <property type="match status" value="1"/>
</dbReference>
<dbReference type="InterPro" id="IPR016035">
    <property type="entry name" value="Acyl_Trfase/lysoPLipase"/>
</dbReference>